<evidence type="ECO:0000256" key="1">
    <source>
        <dbReference type="SAM" id="Phobius"/>
    </source>
</evidence>
<evidence type="ECO:0000313" key="3">
    <source>
        <dbReference type="EMBL" id="EFH83445.1"/>
    </source>
</evidence>
<keyword evidence="1" id="KW-0472">Membrane</keyword>
<dbReference type="PANTHER" id="PTHR34512:SF30">
    <property type="entry name" value="OUTER MEMBRANE PROTEIN ASSEMBLY FACTOR BAMB"/>
    <property type="match status" value="1"/>
</dbReference>
<reference evidence="3 4" key="1">
    <citation type="journal article" date="2011" name="Stand. Genomic Sci.">
        <title>Non-contiguous finished genome sequence and contextual data of the filamentous soil bacterium Ktedonobacter racemifer type strain (SOSP1-21).</title>
        <authorList>
            <person name="Chang Y.J."/>
            <person name="Land M."/>
            <person name="Hauser L."/>
            <person name="Chertkov O."/>
            <person name="Del Rio T.G."/>
            <person name="Nolan M."/>
            <person name="Copeland A."/>
            <person name="Tice H."/>
            <person name="Cheng J.F."/>
            <person name="Lucas S."/>
            <person name="Han C."/>
            <person name="Goodwin L."/>
            <person name="Pitluck S."/>
            <person name="Ivanova N."/>
            <person name="Ovchinikova G."/>
            <person name="Pati A."/>
            <person name="Chen A."/>
            <person name="Palaniappan K."/>
            <person name="Mavromatis K."/>
            <person name="Liolios K."/>
            <person name="Brettin T."/>
            <person name="Fiebig A."/>
            <person name="Rohde M."/>
            <person name="Abt B."/>
            <person name="Goker M."/>
            <person name="Detter J.C."/>
            <person name="Woyke T."/>
            <person name="Bristow J."/>
            <person name="Eisen J.A."/>
            <person name="Markowitz V."/>
            <person name="Hugenholtz P."/>
            <person name="Kyrpides N.C."/>
            <person name="Klenk H.P."/>
            <person name="Lapidus A."/>
        </authorList>
    </citation>
    <scope>NUCLEOTIDE SEQUENCE [LARGE SCALE GENOMIC DNA]</scope>
    <source>
        <strain evidence="4">DSM 44963</strain>
    </source>
</reference>
<accession>D6TSP4</accession>
<dbReference type="InterPro" id="IPR015943">
    <property type="entry name" value="WD40/YVTN_repeat-like_dom_sf"/>
</dbReference>
<dbReference type="EMBL" id="ADVG01000003">
    <property type="protein sequence ID" value="EFH83445.1"/>
    <property type="molecule type" value="Genomic_DNA"/>
</dbReference>
<dbReference type="InterPro" id="IPR011047">
    <property type="entry name" value="Quinoprotein_ADH-like_sf"/>
</dbReference>
<dbReference type="Gene3D" id="2.40.10.480">
    <property type="match status" value="1"/>
</dbReference>
<keyword evidence="4" id="KW-1185">Reference proteome</keyword>
<name>D6TSP4_KTERA</name>
<feature type="domain" description="Pyrrolo-quinoline quinone repeat" evidence="2">
    <location>
        <begin position="163"/>
        <end position="345"/>
    </location>
</feature>
<dbReference type="AlphaFoldDB" id="D6TSP4"/>
<dbReference type="Pfam" id="PF13360">
    <property type="entry name" value="PQQ_2"/>
    <property type="match status" value="2"/>
</dbReference>
<feature type="domain" description="Pyrrolo-quinoline quinone repeat" evidence="2">
    <location>
        <begin position="356"/>
        <end position="521"/>
    </location>
</feature>
<dbReference type="PANTHER" id="PTHR34512">
    <property type="entry name" value="CELL SURFACE PROTEIN"/>
    <property type="match status" value="1"/>
</dbReference>
<proteinExistence type="predicted"/>
<dbReference type="Proteomes" id="UP000004508">
    <property type="component" value="Unassembled WGS sequence"/>
</dbReference>
<dbReference type="InterPro" id="IPR002372">
    <property type="entry name" value="PQQ_rpt_dom"/>
</dbReference>
<feature type="transmembrane region" description="Helical" evidence="1">
    <location>
        <begin position="106"/>
        <end position="129"/>
    </location>
</feature>
<dbReference type="SUPFAM" id="SSF50998">
    <property type="entry name" value="Quinoprotein alcohol dehydrogenase-like"/>
    <property type="match status" value="2"/>
</dbReference>
<keyword evidence="1" id="KW-0812">Transmembrane</keyword>
<evidence type="ECO:0000259" key="2">
    <source>
        <dbReference type="Pfam" id="PF13360"/>
    </source>
</evidence>
<dbReference type="SMART" id="SM00564">
    <property type="entry name" value="PQQ"/>
    <property type="match status" value="6"/>
</dbReference>
<dbReference type="eggNOG" id="COG1520">
    <property type="taxonomic scope" value="Bacteria"/>
</dbReference>
<dbReference type="Gene3D" id="2.40.128.630">
    <property type="match status" value="1"/>
</dbReference>
<evidence type="ECO:0000313" key="4">
    <source>
        <dbReference type="Proteomes" id="UP000004508"/>
    </source>
</evidence>
<dbReference type="InParanoid" id="D6TSP4"/>
<protein>
    <submittedName>
        <fullName evidence="3">WD40 repeat containing protein</fullName>
    </submittedName>
</protein>
<comment type="caution">
    <text evidence="3">The sequence shown here is derived from an EMBL/GenBank/DDBJ whole genome shotgun (WGS) entry which is preliminary data.</text>
</comment>
<organism evidence="3 4">
    <name type="scientific">Ktedonobacter racemifer DSM 44963</name>
    <dbReference type="NCBI Taxonomy" id="485913"/>
    <lineage>
        <taxon>Bacteria</taxon>
        <taxon>Bacillati</taxon>
        <taxon>Chloroflexota</taxon>
        <taxon>Ktedonobacteria</taxon>
        <taxon>Ktedonobacterales</taxon>
        <taxon>Ktedonobacteraceae</taxon>
        <taxon>Ktedonobacter</taxon>
    </lineage>
</organism>
<dbReference type="STRING" id="485913.Krac_4406"/>
<dbReference type="InterPro" id="IPR018391">
    <property type="entry name" value="PQQ_b-propeller_rpt"/>
</dbReference>
<dbReference type="Gene3D" id="2.130.10.10">
    <property type="entry name" value="YVTN repeat-like/Quinoprotein amine dehydrogenase"/>
    <property type="match status" value="1"/>
</dbReference>
<gene>
    <name evidence="3" type="ORF">Krac_4406</name>
</gene>
<sequence length="530" mass="57441">MDDKEYFNPRIVDEQIEALLQTGSHPNEETRTVHDLQGLYRSDLRSLERVWERLDLGTDTGFGKNPWTKRISQNNKPLEFERFRYMQGQHTQQDKAKSPSTFMRRFGMIAAVLFMALLVGSLIAVLNVARGQHNGPASSGNTHVTNAPNLQVKTPSGVYIGGDSGVTKIDPQTGKVIWNYTVKLDQSPVVKTPNLGITRIILSGNTLFALVGGGSSSSAQQGIIALNAQDGTVFWNKSLHTGGLTDMALGDGLVYVNAGTYSDKGSSKSDIHIFSASTGVEKRSYSFQMAITSMTWNAGKLYLGTDHGLYVTKATDGTVIWKQPVSHEQFYVTRPYIVNGVVYASFDYTSEVGGSHSDIEAYDTLSGKRLWKTGDIPGQVFDIALDKNAVYLGIQQSSPSDGNVFVGTVYSYNIQNGQKNWSKAVDGSVQSAPVVVDGVVYAPTYGGPDGNGHTTTALDASTGNQKWQKPVTLGVMLNPVAANGMIYVADCNSFDSKFSLGTKVYAYKADGTLAWQFSIAHSVSALEVAE</sequence>
<keyword evidence="1" id="KW-1133">Transmembrane helix</keyword>